<comment type="caution">
    <text evidence="7">The sequence shown here is derived from an EMBL/GenBank/DDBJ whole genome shotgun (WGS) entry which is preliminary data.</text>
</comment>
<accession>A0A7X0NJP5</accession>
<evidence type="ECO:0000256" key="3">
    <source>
        <dbReference type="ARBA" id="ARBA00022989"/>
    </source>
</evidence>
<keyword evidence="8" id="KW-1185">Reference proteome</keyword>
<dbReference type="AlphaFoldDB" id="A0A7X0NJP5"/>
<evidence type="ECO:0000313" key="7">
    <source>
        <dbReference type="EMBL" id="MBB6544670.1"/>
    </source>
</evidence>
<dbReference type="Gene3D" id="2.40.50.140">
    <property type="entry name" value="Nucleic acid-binding proteins"/>
    <property type="match status" value="1"/>
</dbReference>
<evidence type="ECO:0000256" key="2">
    <source>
        <dbReference type="ARBA" id="ARBA00022692"/>
    </source>
</evidence>
<dbReference type="InterPro" id="IPR002810">
    <property type="entry name" value="NfeD-like_C"/>
</dbReference>
<dbReference type="RefSeq" id="WP_184426005.1">
    <property type="nucleotide sequence ID" value="NZ_AP027362.1"/>
</dbReference>
<dbReference type="PANTHER" id="PTHR33507">
    <property type="entry name" value="INNER MEMBRANE PROTEIN YBBJ"/>
    <property type="match status" value="1"/>
</dbReference>
<evidence type="ECO:0000256" key="5">
    <source>
        <dbReference type="SAM" id="Phobius"/>
    </source>
</evidence>
<comment type="subcellular location">
    <subcellularLocation>
        <location evidence="1">Membrane</location>
        <topology evidence="1">Multi-pass membrane protein</topology>
    </subcellularLocation>
</comment>
<sequence>MEYILFFQTWLVLAVIFAFLEIFIPGGILLNLAIASVLVSLGVHQQWLDTWVLTLTTWFICASILLFALYFVTDKFFQGEQSINNVDDELDMYGKEVEVIESIGPGITAGRVIFQGTTWSALGDGSEIAKGSKVTIICKENISLVVEPSNIKL</sequence>
<gene>
    <name evidence="7" type="ORF">HNQ55_003203</name>
</gene>
<dbReference type="PANTHER" id="PTHR33507:SF3">
    <property type="entry name" value="INNER MEMBRANE PROTEIN YBBJ"/>
    <property type="match status" value="1"/>
</dbReference>
<evidence type="ECO:0000313" key="8">
    <source>
        <dbReference type="Proteomes" id="UP000537141"/>
    </source>
</evidence>
<dbReference type="SUPFAM" id="SSF141322">
    <property type="entry name" value="NfeD domain-like"/>
    <property type="match status" value="1"/>
</dbReference>
<dbReference type="InterPro" id="IPR012340">
    <property type="entry name" value="NA-bd_OB-fold"/>
</dbReference>
<evidence type="ECO:0000259" key="6">
    <source>
        <dbReference type="Pfam" id="PF01957"/>
    </source>
</evidence>
<keyword evidence="3 5" id="KW-1133">Transmembrane helix</keyword>
<keyword evidence="2 5" id="KW-0812">Transmembrane</keyword>
<dbReference type="Pfam" id="PF01957">
    <property type="entry name" value="NfeD"/>
    <property type="match status" value="1"/>
</dbReference>
<feature type="domain" description="NfeD-like C-terminal" evidence="6">
    <location>
        <begin position="92"/>
        <end position="148"/>
    </location>
</feature>
<keyword evidence="4 5" id="KW-0472">Membrane</keyword>
<organism evidence="7 8">
    <name type="scientific">Thalassotalea piscium</name>
    <dbReference type="NCBI Taxonomy" id="1230533"/>
    <lineage>
        <taxon>Bacteria</taxon>
        <taxon>Pseudomonadati</taxon>
        <taxon>Pseudomonadota</taxon>
        <taxon>Gammaproteobacteria</taxon>
        <taxon>Alteromonadales</taxon>
        <taxon>Colwelliaceae</taxon>
        <taxon>Thalassotalea</taxon>
    </lineage>
</organism>
<dbReference type="GO" id="GO:0005886">
    <property type="term" value="C:plasma membrane"/>
    <property type="evidence" value="ECO:0007669"/>
    <property type="project" value="TreeGrafter"/>
</dbReference>
<dbReference type="Proteomes" id="UP000537141">
    <property type="component" value="Unassembled WGS sequence"/>
</dbReference>
<name>A0A7X0NJP5_9GAMM</name>
<dbReference type="InterPro" id="IPR052165">
    <property type="entry name" value="Membrane_assoc_protease"/>
</dbReference>
<proteinExistence type="predicted"/>
<evidence type="ECO:0000256" key="4">
    <source>
        <dbReference type="ARBA" id="ARBA00023136"/>
    </source>
</evidence>
<evidence type="ECO:0000256" key="1">
    <source>
        <dbReference type="ARBA" id="ARBA00004141"/>
    </source>
</evidence>
<dbReference type="EMBL" id="JACHHU010000034">
    <property type="protein sequence ID" value="MBB6544670.1"/>
    <property type="molecule type" value="Genomic_DNA"/>
</dbReference>
<protein>
    <recommendedName>
        <fullName evidence="6">NfeD-like C-terminal domain-containing protein</fullName>
    </recommendedName>
</protein>
<reference evidence="7 8" key="1">
    <citation type="submission" date="2020-08" db="EMBL/GenBank/DDBJ databases">
        <title>Genomic Encyclopedia of Type Strains, Phase IV (KMG-IV): sequencing the most valuable type-strain genomes for metagenomic binning, comparative biology and taxonomic classification.</title>
        <authorList>
            <person name="Goeker M."/>
        </authorList>
    </citation>
    <scope>NUCLEOTIDE SEQUENCE [LARGE SCALE GENOMIC DNA]</scope>
    <source>
        <strain evidence="7 8">DSM 26287</strain>
    </source>
</reference>
<feature type="transmembrane region" description="Helical" evidence="5">
    <location>
        <begin position="12"/>
        <end position="39"/>
    </location>
</feature>
<feature type="transmembrane region" description="Helical" evidence="5">
    <location>
        <begin position="51"/>
        <end position="72"/>
    </location>
</feature>